<reference evidence="1" key="1">
    <citation type="journal article" date="2014" name="Int. J. Syst. Evol. Microbiol.">
        <title>Complete genome sequence of Corynebacterium casei LMG S-19264T (=DSM 44701T), isolated from a smear-ripened cheese.</title>
        <authorList>
            <consortium name="US DOE Joint Genome Institute (JGI-PGF)"/>
            <person name="Walter F."/>
            <person name="Albersmeier A."/>
            <person name="Kalinowski J."/>
            <person name="Ruckert C."/>
        </authorList>
    </citation>
    <scope>NUCLEOTIDE SEQUENCE</scope>
    <source>
        <strain evidence="1">KCTC 12368</strain>
    </source>
</reference>
<dbReference type="RefSeq" id="WP_018475859.1">
    <property type="nucleotide sequence ID" value="NZ_BMWX01000004.1"/>
</dbReference>
<dbReference type="Pfam" id="PF16153">
    <property type="entry name" value="DUF4861"/>
    <property type="match status" value="1"/>
</dbReference>
<keyword evidence="2" id="KW-1185">Reference proteome</keyword>
<evidence type="ECO:0008006" key="3">
    <source>
        <dbReference type="Google" id="ProtNLM"/>
    </source>
</evidence>
<dbReference type="AlphaFoldDB" id="A0A918Q7C2"/>
<protein>
    <recommendedName>
        <fullName evidence="3">DUF4861 domain-containing protein</fullName>
    </recommendedName>
</protein>
<evidence type="ECO:0000313" key="1">
    <source>
        <dbReference type="EMBL" id="GGZ33180.1"/>
    </source>
</evidence>
<accession>A0A918Q7C2</accession>
<proteinExistence type="predicted"/>
<dbReference type="EMBL" id="BMWX01000004">
    <property type="protein sequence ID" value="GGZ33180.1"/>
    <property type="molecule type" value="Genomic_DNA"/>
</dbReference>
<comment type="caution">
    <text evidence="1">The sequence shown here is derived from an EMBL/GenBank/DDBJ whole genome shotgun (WGS) entry which is preliminary data.</text>
</comment>
<name>A0A918Q7C2_9BACT</name>
<reference evidence="1" key="2">
    <citation type="submission" date="2020-09" db="EMBL/GenBank/DDBJ databases">
        <authorList>
            <person name="Sun Q."/>
            <person name="Kim S."/>
        </authorList>
    </citation>
    <scope>NUCLEOTIDE SEQUENCE</scope>
    <source>
        <strain evidence="1">KCTC 12368</strain>
    </source>
</reference>
<sequence>MYYKSIGLLISLFVLHSGCTKNQETGTQIILKNPSDISLKDKPVSIDKSALRGAAAQKFPLLLLASNDTIPVQLIDTNGDKEWDELFFLADIGPRQSNHYDLSWVDEALAYTERTYVRFGVRASEKEQVKPALQDTFYPDMLPGVMGYQPYQTDGPSWENDKVGFRHYLDGRNSKDVFGKKTESMSPRNVGINEQGVTEDLYHVMEDWGRDILSVGTSVGLGGYSLKVGEELVRLGVTQRDSLNNVEETTFKVLESGPLLSIMEYNYKNWQPEGTGRTYQVTEKAKIWPGMYGYQSSLTFGQLEGDEKAVIGLVNIHTEDEVEEMRLGEWLVLFTHDKQTYDKEWYLGLALILPADQYLHTEMAPDTGQLTDSFLAVMETSNKMPISYYSIACWELADQGFRDRNYFIQYLKDLTDQLSTKPQIEIINKPK</sequence>
<organism evidence="1 2">
    <name type="scientific">Echinicola pacifica</name>
    <dbReference type="NCBI Taxonomy" id="346377"/>
    <lineage>
        <taxon>Bacteria</taxon>
        <taxon>Pseudomonadati</taxon>
        <taxon>Bacteroidota</taxon>
        <taxon>Cytophagia</taxon>
        <taxon>Cytophagales</taxon>
        <taxon>Cyclobacteriaceae</taxon>
        <taxon>Echinicola</taxon>
    </lineage>
</organism>
<evidence type="ECO:0000313" key="2">
    <source>
        <dbReference type="Proteomes" id="UP000619457"/>
    </source>
</evidence>
<dbReference type="InterPro" id="IPR032342">
    <property type="entry name" value="DUF4861"/>
</dbReference>
<gene>
    <name evidence="1" type="ORF">GCM10007049_28520</name>
</gene>
<dbReference type="Proteomes" id="UP000619457">
    <property type="component" value="Unassembled WGS sequence"/>
</dbReference>